<evidence type="ECO:0000259" key="2">
    <source>
        <dbReference type="SMART" id="SM00382"/>
    </source>
</evidence>
<name>A0A9P0PLU0_ACAOB</name>
<feature type="compositionally biased region" description="Basic and acidic residues" evidence="1">
    <location>
        <begin position="256"/>
        <end position="275"/>
    </location>
</feature>
<feature type="compositionally biased region" description="Basic and acidic residues" evidence="1">
    <location>
        <begin position="14"/>
        <end position="28"/>
    </location>
</feature>
<keyword evidence="4" id="KW-1185">Reference proteome</keyword>
<dbReference type="PANTHER" id="PTHR23389">
    <property type="entry name" value="CHROMOSOME TRANSMISSION FIDELITY FACTOR 18"/>
    <property type="match status" value="1"/>
</dbReference>
<feature type="compositionally biased region" description="Polar residues" evidence="1">
    <location>
        <begin position="137"/>
        <end position="172"/>
    </location>
</feature>
<dbReference type="Proteomes" id="UP001152888">
    <property type="component" value="Unassembled WGS sequence"/>
</dbReference>
<feature type="compositionally biased region" description="Basic and acidic residues" evidence="1">
    <location>
        <begin position="371"/>
        <end position="409"/>
    </location>
</feature>
<feature type="compositionally biased region" description="Basic and acidic residues" evidence="1">
    <location>
        <begin position="621"/>
        <end position="634"/>
    </location>
</feature>
<feature type="compositionally biased region" description="Basic residues" evidence="1">
    <location>
        <begin position="609"/>
        <end position="620"/>
    </location>
</feature>
<dbReference type="GO" id="GO:0003677">
    <property type="term" value="F:DNA binding"/>
    <property type="evidence" value="ECO:0007669"/>
    <property type="project" value="TreeGrafter"/>
</dbReference>
<dbReference type="GO" id="GO:0005524">
    <property type="term" value="F:ATP binding"/>
    <property type="evidence" value="ECO:0007669"/>
    <property type="project" value="InterPro"/>
</dbReference>
<dbReference type="GO" id="GO:0061860">
    <property type="term" value="F:DNA clamp unloader activity"/>
    <property type="evidence" value="ECO:0007669"/>
    <property type="project" value="TreeGrafter"/>
</dbReference>
<dbReference type="InterPro" id="IPR003959">
    <property type="entry name" value="ATPase_AAA_core"/>
</dbReference>
<proteinExistence type="predicted"/>
<feature type="region of interest" description="Disordered" evidence="1">
    <location>
        <begin position="677"/>
        <end position="700"/>
    </location>
</feature>
<feature type="compositionally biased region" description="Basic and acidic residues" evidence="1">
    <location>
        <begin position="598"/>
        <end position="608"/>
    </location>
</feature>
<organism evidence="3 4">
    <name type="scientific">Acanthoscelides obtectus</name>
    <name type="common">Bean weevil</name>
    <name type="synonym">Bruchus obtectus</name>
    <dbReference type="NCBI Taxonomy" id="200917"/>
    <lineage>
        <taxon>Eukaryota</taxon>
        <taxon>Metazoa</taxon>
        <taxon>Ecdysozoa</taxon>
        <taxon>Arthropoda</taxon>
        <taxon>Hexapoda</taxon>
        <taxon>Insecta</taxon>
        <taxon>Pterygota</taxon>
        <taxon>Neoptera</taxon>
        <taxon>Endopterygota</taxon>
        <taxon>Coleoptera</taxon>
        <taxon>Polyphaga</taxon>
        <taxon>Cucujiformia</taxon>
        <taxon>Chrysomeloidea</taxon>
        <taxon>Chrysomelidae</taxon>
        <taxon>Bruchinae</taxon>
        <taxon>Bruchini</taxon>
        <taxon>Acanthoscelides</taxon>
    </lineage>
</organism>
<feature type="compositionally biased region" description="Low complexity" evidence="1">
    <location>
        <begin position="416"/>
        <end position="431"/>
    </location>
</feature>
<feature type="region of interest" description="Disordered" evidence="1">
    <location>
        <begin position="310"/>
        <end position="438"/>
    </location>
</feature>
<feature type="domain" description="AAA+ ATPase" evidence="2">
    <location>
        <begin position="966"/>
        <end position="1112"/>
    </location>
</feature>
<feature type="compositionally biased region" description="Polar residues" evidence="1">
    <location>
        <begin position="315"/>
        <end position="326"/>
    </location>
</feature>
<feature type="compositionally biased region" description="Basic and acidic residues" evidence="1">
    <location>
        <begin position="327"/>
        <end position="337"/>
    </location>
</feature>
<feature type="region of interest" description="Disordered" evidence="1">
    <location>
        <begin position="852"/>
        <end position="878"/>
    </location>
</feature>
<feature type="region of interest" description="Disordered" evidence="1">
    <location>
        <begin position="133"/>
        <end position="173"/>
    </location>
</feature>
<gene>
    <name evidence="3" type="ORF">ACAOBT_LOCUS20026</name>
</gene>
<feature type="compositionally biased region" description="Polar residues" evidence="1">
    <location>
        <begin position="1"/>
        <end position="13"/>
    </location>
</feature>
<dbReference type="Gene3D" id="3.40.50.300">
    <property type="entry name" value="P-loop containing nucleotide triphosphate hydrolases"/>
    <property type="match status" value="1"/>
</dbReference>
<dbReference type="PANTHER" id="PTHR23389:SF21">
    <property type="entry name" value="ATPASE FAMILY AAA DOMAIN-CONTAINING PROTEIN 5"/>
    <property type="match status" value="1"/>
</dbReference>
<dbReference type="InterPro" id="IPR027417">
    <property type="entry name" value="P-loop_NTPase"/>
</dbReference>
<feature type="compositionally biased region" description="Basic and acidic residues" evidence="1">
    <location>
        <begin position="346"/>
        <end position="360"/>
    </location>
</feature>
<dbReference type="OrthoDB" id="9996895at2759"/>
<comment type="caution">
    <text evidence="3">The sequence shown here is derived from an EMBL/GenBank/DDBJ whole genome shotgun (WGS) entry which is preliminary data.</text>
</comment>
<reference evidence="3" key="1">
    <citation type="submission" date="2022-03" db="EMBL/GenBank/DDBJ databases">
        <authorList>
            <person name="Sayadi A."/>
        </authorList>
    </citation>
    <scope>NUCLEOTIDE SEQUENCE</scope>
</reference>
<protein>
    <recommendedName>
        <fullName evidence="2">AAA+ ATPase domain-containing protein</fullName>
    </recommendedName>
</protein>
<dbReference type="Pfam" id="PF00004">
    <property type="entry name" value="AAA"/>
    <property type="match status" value="1"/>
</dbReference>
<dbReference type="GO" id="GO:0005634">
    <property type="term" value="C:nucleus"/>
    <property type="evidence" value="ECO:0007669"/>
    <property type="project" value="TreeGrafter"/>
</dbReference>
<accession>A0A9P0PLU0</accession>
<feature type="compositionally biased region" description="Basic and acidic residues" evidence="1">
    <location>
        <begin position="852"/>
        <end position="862"/>
    </location>
</feature>
<dbReference type="SMART" id="SM00382">
    <property type="entry name" value="AAA"/>
    <property type="match status" value="1"/>
</dbReference>
<feature type="region of interest" description="Disordered" evidence="1">
    <location>
        <begin position="590"/>
        <end position="648"/>
    </location>
</feature>
<evidence type="ECO:0000313" key="3">
    <source>
        <dbReference type="EMBL" id="CAH1991029.1"/>
    </source>
</evidence>
<feature type="compositionally biased region" description="Basic residues" evidence="1">
    <location>
        <begin position="863"/>
        <end position="876"/>
    </location>
</feature>
<feature type="region of interest" description="Disordered" evidence="1">
    <location>
        <begin position="254"/>
        <end position="277"/>
    </location>
</feature>
<sequence length="1443" mass="163410">MKNLTDYFSSPSEKTSRKVVPDLDEKVEQNPTNIVNNEEHVNAVTKKKRKSKKAKLRKLSDPAVKGITELMSSNLAIISPNTSAAETQSVHNDDIAGAELEDNIENLISEETGGSDKETGICVKIKASKFSKIRTPGNENSTESSTINRDTKISSNKSSITGASNSSGCNDSESVEVETIGNLSIIVDAEDSSSSESQFVNGGKAKVVNAFQFLMDSRFKTIGSNTPGKEVDNEILKNDESKEKLSARKHILSNWAEKKGASKRKREEAEKDEVINYKLKKRAKRLKKLLKAKTDNENDEEVKLMKKRIRKISTDTESSNDAVSSNNKKEDLNKKSENGNISKFEMSNRKSDAHEESNKYEKKKPGRISRKSKDSREIKKSSSKEDYKTDILESKCKKTDEDSNEDLRTELNNLEKNNTISNSHSNSSCESTSKESKNEALVSDDLKLVIKDTLEKNSESKTASNRKLKKVNSVEKENKNKELSEILDESAQDIEICSPKPKEGRQSLLNFFGVINKSNNTNNVNKNSLEIDSHEKGIKENGSPVEIDMKKMRVDIETVDLESDCTTNMTSTAESKNILDLNEEVISTAHTTTETEDTCDHAPEDTPSTRKRKKSKKKNKSKDGKTAKVRRIVDESSQEPDITPRRLRSWRMKIRMNLDENADGQMSPKGNRKVILIDDDNDSKDSDVVSLSSGSDFEDDIKTKKPKKAVKVAPVFAKAAPKPKIDPEVLEARKQFLMSGIPEALKKNMEKQQSLEEREYDVFPTISHVQQKCHSNSWTLPEANLKLTKFSPIKLDDFDFTHSLPCTKAKKLNIQIASDSNIELESLVNKIKSENPNYPVLKAFRQISERKETIKNSGGEKKSKAKSNSKKKRKSANKSVEIIEIEPEEIDIVAQAMWTEKYKPRNSDDIIGNTEAVKKLKKWLQAWWNFSEEIINSNKERKRRNSNSSDDFIVSDCSSRDTVKLPGNTVVLEGPCGSGKSTAVYSICNELGFNVIEVNASSKRMGKHLLQKLQEATQSHQVRKKESFANFLQQSDSQEADDKKMCVLLIEDIDIVFEQDDGFLPALMQLATTSKRPIILTTTDYESVFVQKSLGDLERISFMPLSAHSLAVWLQLVCLVEGKFVDLDEIGSLLEFNNGDARRTVLELQFWVQSGGDIVKNDMTIKIACRRISAEEILVSGEVKDEKRRTRNADEVVTHKNCLRSFQIFDGPYVFFVPYPLRLSLLWWNFSSILNIPDDSENRIKRLKGKKPEQLKDDKDYSHDDRLKLKELSRVYETVCLSDVLYRKMNIVDDSEPVVRNFKNDLKNSIELSSKIEDEVLDLDFVHEMNHYSVNGEIQRFKIVNKEEGSLNMAVPDKSERRWRAKQFVCEDLFKEALSFSTSLDRKAAALDYMPTMRCISRSEDQRAANNTKRGNRFRNYLRNLLTSCSDSTIKLACNILRE</sequence>
<dbReference type="EMBL" id="CAKOFQ010007103">
    <property type="protein sequence ID" value="CAH1991029.1"/>
    <property type="molecule type" value="Genomic_DNA"/>
</dbReference>
<dbReference type="SUPFAM" id="SSF52540">
    <property type="entry name" value="P-loop containing nucleoside triphosphate hydrolases"/>
    <property type="match status" value="1"/>
</dbReference>
<dbReference type="InterPro" id="IPR003593">
    <property type="entry name" value="AAA+_ATPase"/>
</dbReference>
<feature type="compositionally biased region" description="Basic residues" evidence="1">
    <location>
        <begin position="361"/>
        <end position="370"/>
    </location>
</feature>
<dbReference type="GO" id="GO:0016887">
    <property type="term" value="F:ATP hydrolysis activity"/>
    <property type="evidence" value="ECO:0007669"/>
    <property type="project" value="InterPro"/>
</dbReference>
<evidence type="ECO:0000256" key="1">
    <source>
        <dbReference type="SAM" id="MobiDB-lite"/>
    </source>
</evidence>
<feature type="region of interest" description="Disordered" evidence="1">
    <location>
        <begin position="1"/>
        <end position="38"/>
    </location>
</feature>
<evidence type="ECO:0000313" key="4">
    <source>
        <dbReference type="Proteomes" id="UP001152888"/>
    </source>
</evidence>
<dbReference type="CDD" id="cd00009">
    <property type="entry name" value="AAA"/>
    <property type="match status" value="1"/>
</dbReference>